<gene>
    <name evidence="2" type="ORF">NKI27_18030</name>
</gene>
<feature type="transmembrane region" description="Helical" evidence="1">
    <location>
        <begin position="73"/>
        <end position="91"/>
    </location>
</feature>
<keyword evidence="3" id="KW-1185">Reference proteome</keyword>
<evidence type="ECO:0000313" key="2">
    <source>
        <dbReference type="EMBL" id="UZE95922.1"/>
    </source>
</evidence>
<sequence length="92" mass="10132">MTPSTVSKIVATGGVISFFLSIYNFSEDKPIFACFLLGGVFISYITFKTPEMVLIKSAKELDPFVPKLQRNPYFYAGLALMVIPGVISIMTV</sequence>
<dbReference type="Proteomes" id="UP001163739">
    <property type="component" value="Chromosome"/>
</dbReference>
<proteinExistence type="predicted"/>
<organism evidence="2 3">
    <name type="scientific">Alkalimarinus alittae</name>
    <dbReference type="NCBI Taxonomy" id="2961619"/>
    <lineage>
        <taxon>Bacteria</taxon>
        <taxon>Pseudomonadati</taxon>
        <taxon>Pseudomonadota</taxon>
        <taxon>Gammaproteobacteria</taxon>
        <taxon>Alteromonadales</taxon>
        <taxon>Alteromonadaceae</taxon>
        <taxon>Alkalimarinus</taxon>
    </lineage>
</organism>
<keyword evidence="1" id="KW-0812">Transmembrane</keyword>
<dbReference type="EMBL" id="CP100390">
    <property type="protein sequence ID" value="UZE95922.1"/>
    <property type="molecule type" value="Genomic_DNA"/>
</dbReference>
<feature type="transmembrane region" description="Helical" evidence="1">
    <location>
        <begin position="30"/>
        <end position="47"/>
    </location>
</feature>
<keyword evidence="1" id="KW-0472">Membrane</keyword>
<keyword evidence="1" id="KW-1133">Transmembrane helix</keyword>
<feature type="transmembrane region" description="Helical" evidence="1">
    <location>
        <begin position="6"/>
        <end position="23"/>
    </location>
</feature>
<reference evidence="2" key="1">
    <citation type="submission" date="2022-06" db="EMBL/GenBank/DDBJ databases">
        <title>Alkalimarinus sp. nov., isolated from gut of a Alitta virens.</title>
        <authorList>
            <person name="Yang A.I."/>
            <person name="Shin N.-R."/>
        </authorList>
    </citation>
    <scope>NUCLEOTIDE SEQUENCE</scope>
    <source>
        <strain evidence="2">A2M4</strain>
    </source>
</reference>
<accession>A0ABY6N1D8</accession>
<evidence type="ECO:0000313" key="3">
    <source>
        <dbReference type="Proteomes" id="UP001163739"/>
    </source>
</evidence>
<protein>
    <submittedName>
        <fullName evidence="2">Uncharacterized protein</fullName>
    </submittedName>
</protein>
<evidence type="ECO:0000256" key="1">
    <source>
        <dbReference type="SAM" id="Phobius"/>
    </source>
</evidence>
<dbReference type="RefSeq" id="WP_265047405.1">
    <property type="nucleotide sequence ID" value="NZ_CP100390.1"/>
</dbReference>
<name>A0ABY6N1D8_9ALTE</name>